<dbReference type="SUPFAM" id="SSF51197">
    <property type="entry name" value="Clavaminate synthase-like"/>
    <property type="match status" value="1"/>
</dbReference>
<evidence type="ECO:0000259" key="4">
    <source>
        <dbReference type="Pfam" id="PF14226"/>
    </source>
</evidence>
<name>A0AAW0G916_9APHY</name>
<dbReference type="GO" id="GO:0046872">
    <property type="term" value="F:metal ion binding"/>
    <property type="evidence" value="ECO:0007669"/>
    <property type="project" value="UniProtKB-KW"/>
</dbReference>
<dbReference type="InterPro" id="IPR027443">
    <property type="entry name" value="IPNS-like_sf"/>
</dbReference>
<comment type="caution">
    <text evidence="5">The sequence shown here is derived from an EMBL/GenBank/DDBJ whole genome shotgun (WGS) entry which is preliminary data.</text>
</comment>
<protein>
    <recommendedName>
        <fullName evidence="4">Non-haem dioxygenase N-terminal domain-containing protein</fullName>
    </recommendedName>
</protein>
<accession>A0AAW0G916</accession>
<dbReference type="Proteomes" id="UP001385951">
    <property type="component" value="Unassembled WGS sequence"/>
</dbReference>
<proteinExistence type="predicted"/>
<dbReference type="InterPro" id="IPR026992">
    <property type="entry name" value="DIOX_N"/>
</dbReference>
<organism evidence="5 6">
    <name type="scientific">Cerrena zonata</name>
    <dbReference type="NCBI Taxonomy" id="2478898"/>
    <lineage>
        <taxon>Eukaryota</taxon>
        <taxon>Fungi</taxon>
        <taxon>Dikarya</taxon>
        <taxon>Basidiomycota</taxon>
        <taxon>Agaricomycotina</taxon>
        <taxon>Agaricomycetes</taxon>
        <taxon>Polyporales</taxon>
        <taxon>Cerrenaceae</taxon>
        <taxon>Cerrena</taxon>
    </lineage>
</organism>
<evidence type="ECO:0000313" key="5">
    <source>
        <dbReference type="EMBL" id="KAK7689938.1"/>
    </source>
</evidence>
<dbReference type="PANTHER" id="PTHR10209:SF885">
    <property type="entry name" value="2OG-FE(II) OXYGENASE FAMILY, PUTATIVE (AFU_ORTHOLOGUE AFUA_2G00750)-RELATED"/>
    <property type="match status" value="1"/>
</dbReference>
<keyword evidence="1" id="KW-0479">Metal-binding</keyword>
<evidence type="ECO:0000313" key="6">
    <source>
        <dbReference type="Proteomes" id="UP001385951"/>
    </source>
</evidence>
<keyword evidence="6" id="KW-1185">Reference proteome</keyword>
<reference evidence="5 6" key="1">
    <citation type="submission" date="2022-09" db="EMBL/GenBank/DDBJ databases">
        <authorList>
            <person name="Palmer J.M."/>
        </authorList>
    </citation>
    <scope>NUCLEOTIDE SEQUENCE [LARGE SCALE GENOMIC DNA]</scope>
    <source>
        <strain evidence="5 6">DSM 7382</strain>
    </source>
</reference>
<evidence type="ECO:0000256" key="3">
    <source>
        <dbReference type="ARBA" id="ARBA00023004"/>
    </source>
</evidence>
<evidence type="ECO:0000256" key="1">
    <source>
        <dbReference type="ARBA" id="ARBA00022723"/>
    </source>
</evidence>
<feature type="domain" description="Non-haem dioxygenase N-terminal" evidence="4">
    <location>
        <begin position="17"/>
        <end position="144"/>
    </location>
</feature>
<dbReference type="PRINTS" id="PR00682">
    <property type="entry name" value="IPNSYNTHASE"/>
</dbReference>
<dbReference type="AlphaFoldDB" id="A0AAW0G916"/>
<dbReference type="GO" id="GO:0016491">
    <property type="term" value="F:oxidoreductase activity"/>
    <property type="evidence" value="ECO:0007669"/>
    <property type="project" value="UniProtKB-KW"/>
</dbReference>
<dbReference type="PANTHER" id="PTHR10209">
    <property type="entry name" value="OXIDOREDUCTASE, 2OG-FE II OXYGENASE FAMILY PROTEIN"/>
    <property type="match status" value="1"/>
</dbReference>
<dbReference type="Pfam" id="PF14226">
    <property type="entry name" value="DIOX_N"/>
    <property type="match status" value="1"/>
</dbReference>
<keyword evidence="3" id="KW-0408">Iron</keyword>
<gene>
    <name evidence="5" type="ORF">QCA50_006578</name>
</gene>
<keyword evidence="2" id="KW-0560">Oxidoreductase</keyword>
<dbReference type="Gene3D" id="2.60.120.330">
    <property type="entry name" value="B-lactam Antibiotic, Isopenicillin N Synthase, Chain"/>
    <property type="match status" value="1"/>
</dbReference>
<sequence length="217" mass="24031">MSLLEAAHNADAHFSDIPIIDLTDLSNSDPARRRALADTIRDACINVGFLYVKNHGIPESLIDGALNASKEFFSLPEEKKLEIDIRKTPNFKGYAPLLSSNNNPENAGDMHEGFEFGWEQMIPKVVDEKRPEDGAMAGANVWPQDVPGFRESVLGYYHAAVELGRKLFPMFALALDLNEDFFANKTKHSAAIMKVLHYPPQTGPVDDRIIGIGAHTE</sequence>
<dbReference type="EMBL" id="JASBNA010000007">
    <property type="protein sequence ID" value="KAK7689938.1"/>
    <property type="molecule type" value="Genomic_DNA"/>
</dbReference>
<evidence type="ECO:0000256" key="2">
    <source>
        <dbReference type="ARBA" id="ARBA00023002"/>
    </source>
</evidence>